<dbReference type="Gene3D" id="2.60.40.10">
    <property type="entry name" value="Immunoglobulins"/>
    <property type="match status" value="1"/>
</dbReference>
<evidence type="ECO:0000313" key="3">
    <source>
        <dbReference type="EMBL" id="RWS05261.1"/>
    </source>
</evidence>
<accession>A0A443QR06</accession>
<protein>
    <submittedName>
        <fullName evidence="3">Down syndrome cell adhesion molecule-like protein 1-like protein</fullName>
    </submittedName>
</protein>
<dbReference type="PROSITE" id="PS50835">
    <property type="entry name" value="IG_LIKE"/>
    <property type="match status" value="1"/>
</dbReference>
<dbReference type="VEuPathDB" id="VectorBase:LDEU014230"/>
<dbReference type="SUPFAM" id="SSF48726">
    <property type="entry name" value="Immunoglobulin"/>
    <property type="match status" value="1"/>
</dbReference>
<dbReference type="InterPro" id="IPR013783">
    <property type="entry name" value="Ig-like_fold"/>
</dbReference>
<dbReference type="Pfam" id="PF13927">
    <property type="entry name" value="Ig_3"/>
    <property type="match status" value="1"/>
</dbReference>
<proteinExistence type="predicted"/>
<dbReference type="InterPro" id="IPR036179">
    <property type="entry name" value="Ig-like_dom_sf"/>
</dbReference>
<dbReference type="SMART" id="SM00409">
    <property type="entry name" value="IG"/>
    <property type="match status" value="1"/>
</dbReference>
<dbReference type="AlphaFoldDB" id="A0A443QR06"/>
<dbReference type="InterPro" id="IPR003598">
    <property type="entry name" value="Ig_sub2"/>
</dbReference>
<evidence type="ECO:0000256" key="1">
    <source>
        <dbReference type="SAM" id="SignalP"/>
    </source>
</evidence>
<feature type="signal peptide" evidence="1">
    <location>
        <begin position="1"/>
        <end position="16"/>
    </location>
</feature>
<comment type="caution">
    <text evidence="3">The sequence shown here is derived from an EMBL/GenBank/DDBJ whole genome shotgun (WGS) entry which is preliminary data.</text>
</comment>
<feature type="domain" description="Ig-like" evidence="2">
    <location>
        <begin position="19"/>
        <end position="108"/>
    </location>
</feature>
<keyword evidence="1" id="KW-0732">Signal</keyword>
<name>A0A443QR06_9ACAR</name>
<reference evidence="3 4" key="1">
    <citation type="journal article" date="2018" name="Gigascience">
        <title>Genomes of trombidid mites reveal novel predicted allergens and laterally-transferred genes associated with secondary metabolism.</title>
        <authorList>
            <person name="Dong X."/>
            <person name="Chaisiri K."/>
            <person name="Xia D."/>
            <person name="Armstrong S.D."/>
            <person name="Fang Y."/>
            <person name="Donnelly M.J."/>
            <person name="Kadowaki T."/>
            <person name="McGarry J.W."/>
            <person name="Darby A.C."/>
            <person name="Makepeace B.L."/>
        </authorList>
    </citation>
    <scope>NUCLEOTIDE SEQUENCE [LARGE SCALE GENOMIC DNA]</scope>
    <source>
        <strain evidence="3">UoL-UT</strain>
    </source>
</reference>
<evidence type="ECO:0000313" key="4">
    <source>
        <dbReference type="Proteomes" id="UP000288716"/>
    </source>
</evidence>
<dbReference type="InterPro" id="IPR003599">
    <property type="entry name" value="Ig_sub"/>
</dbReference>
<feature type="chain" id="PRO_5019524136" evidence="1">
    <location>
        <begin position="17"/>
        <end position="123"/>
    </location>
</feature>
<dbReference type="SMART" id="SM00408">
    <property type="entry name" value="IGc2"/>
    <property type="match status" value="1"/>
</dbReference>
<dbReference type="Proteomes" id="UP000288716">
    <property type="component" value="Unassembled WGS sequence"/>
</dbReference>
<dbReference type="InterPro" id="IPR007110">
    <property type="entry name" value="Ig-like_dom"/>
</dbReference>
<dbReference type="STRING" id="299467.A0A443QR06"/>
<dbReference type="OrthoDB" id="5982258at2759"/>
<organism evidence="3 4">
    <name type="scientific">Leptotrombidium deliense</name>
    <dbReference type="NCBI Taxonomy" id="299467"/>
    <lineage>
        <taxon>Eukaryota</taxon>
        <taxon>Metazoa</taxon>
        <taxon>Ecdysozoa</taxon>
        <taxon>Arthropoda</taxon>
        <taxon>Chelicerata</taxon>
        <taxon>Arachnida</taxon>
        <taxon>Acari</taxon>
        <taxon>Acariformes</taxon>
        <taxon>Trombidiformes</taxon>
        <taxon>Prostigmata</taxon>
        <taxon>Anystina</taxon>
        <taxon>Parasitengona</taxon>
        <taxon>Trombiculoidea</taxon>
        <taxon>Trombiculidae</taxon>
        <taxon>Leptotrombidium</taxon>
    </lineage>
</organism>
<dbReference type="FunFam" id="2.60.40.10:FF:000333">
    <property type="entry name" value="Down syndrome cell adhesion molecule"/>
    <property type="match status" value="1"/>
</dbReference>
<keyword evidence="4" id="KW-1185">Reference proteome</keyword>
<evidence type="ECO:0000259" key="2">
    <source>
        <dbReference type="PROSITE" id="PS50835"/>
    </source>
</evidence>
<sequence length="123" mass="13835">MSIFLILLCLIVESFCREPPSIMRPGIGTTIHLNEGSRFTVMCTLTKGSEPLFFKWLKDTNTITQNFNNIKIQTLPIMSTLVIDTVQKHDSGNYTCIVNNDVGEDTYTVPLLVKGTQDCDEMD</sequence>
<gene>
    <name evidence="3" type="ORF">B4U80_05654</name>
</gene>
<dbReference type="EMBL" id="NCKV01052979">
    <property type="protein sequence ID" value="RWS05261.1"/>
    <property type="molecule type" value="Genomic_DNA"/>
</dbReference>